<dbReference type="AlphaFoldDB" id="A0A6A5YK82"/>
<dbReference type="OrthoDB" id="5392263at2759"/>
<reference evidence="2" key="1">
    <citation type="journal article" date="2020" name="Stud. Mycol.">
        <title>101 Dothideomycetes genomes: a test case for predicting lifestyles and emergence of pathogens.</title>
        <authorList>
            <person name="Haridas S."/>
            <person name="Albert R."/>
            <person name="Binder M."/>
            <person name="Bloem J."/>
            <person name="Labutti K."/>
            <person name="Salamov A."/>
            <person name="Andreopoulos B."/>
            <person name="Baker S."/>
            <person name="Barry K."/>
            <person name="Bills G."/>
            <person name="Bluhm B."/>
            <person name="Cannon C."/>
            <person name="Castanera R."/>
            <person name="Culley D."/>
            <person name="Daum C."/>
            <person name="Ezra D."/>
            <person name="Gonzalez J."/>
            <person name="Henrissat B."/>
            <person name="Kuo A."/>
            <person name="Liang C."/>
            <person name="Lipzen A."/>
            <person name="Lutzoni F."/>
            <person name="Magnuson J."/>
            <person name="Mondo S."/>
            <person name="Nolan M."/>
            <person name="Ohm R."/>
            <person name="Pangilinan J."/>
            <person name="Park H.-J."/>
            <person name="Ramirez L."/>
            <person name="Alfaro M."/>
            <person name="Sun H."/>
            <person name="Tritt A."/>
            <person name="Yoshinaga Y."/>
            <person name="Zwiers L.-H."/>
            <person name="Turgeon B."/>
            <person name="Goodwin S."/>
            <person name="Spatafora J."/>
            <person name="Crous P."/>
            <person name="Grigoriev I."/>
        </authorList>
    </citation>
    <scope>NUCLEOTIDE SEQUENCE</scope>
    <source>
        <strain evidence="2">CBS 627.86</strain>
    </source>
</reference>
<feature type="transmembrane region" description="Helical" evidence="1">
    <location>
        <begin position="26"/>
        <end position="45"/>
    </location>
</feature>
<feature type="transmembrane region" description="Helical" evidence="1">
    <location>
        <begin position="203"/>
        <end position="228"/>
    </location>
</feature>
<keyword evidence="1" id="KW-0812">Transmembrane</keyword>
<gene>
    <name evidence="2" type="ORF">BDV96DRAFT_466563</name>
</gene>
<keyword evidence="1" id="KW-0472">Membrane</keyword>
<protein>
    <submittedName>
        <fullName evidence="2">Uncharacterized protein</fullName>
    </submittedName>
</protein>
<evidence type="ECO:0000256" key="1">
    <source>
        <dbReference type="SAM" id="Phobius"/>
    </source>
</evidence>
<dbReference type="Proteomes" id="UP000799770">
    <property type="component" value="Unassembled WGS sequence"/>
</dbReference>
<organism evidence="2 3">
    <name type="scientific">Lophiotrema nucula</name>
    <dbReference type="NCBI Taxonomy" id="690887"/>
    <lineage>
        <taxon>Eukaryota</taxon>
        <taxon>Fungi</taxon>
        <taxon>Dikarya</taxon>
        <taxon>Ascomycota</taxon>
        <taxon>Pezizomycotina</taxon>
        <taxon>Dothideomycetes</taxon>
        <taxon>Pleosporomycetidae</taxon>
        <taxon>Pleosporales</taxon>
        <taxon>Lophiotremataceae</taxon>
        <taxon>Lophiotrema</taxon>
    </lineage>
</organism>
<keyword evidence="3" id="KW-1185">Reference proteome</keyword>
<feature type="transmembrane region" description="Helical" evidence="1">
    <location>
        <begin position="157"/>
        <end position="183"/>
    </location>
</feature>
<proteinExistence type="predicted"/>
<feature type="non-terminal residue" evidence="2">
    <location>
        <position position="1"/>
    </location>
</feature>
<keyword evidence="1" id="KW-1133">Transmembrane helix</keyword>
<sequence length="272" mass="30920">TSVGAFILSFFTPTVGLGCRTGGYLVFFVVALVLLLAEILVWWLTSPLRKKDRFHSHVHAYTRQSAQSPKDSLKCLSFPGLATSKVAISRILEVIETVIVWSVLSSIRLIPIRNKKSKLHAAENVIGHHFESLRGLTVRGWLQRSFFTPLEFANMIWLCYLVLAQTVGAFNNCTCMASTWGSWGGYVDFTQWNQANSGLVERYWIEGTTITCVTMGIGMLYIVVEWLLQAHLSTEDYRDAAKGLQRVRRFRRYTHWIRYPSALLVLLINTLL</sequence>
<evidence type="ECO:0000313" key="3">
    <source>
        <dbReference type="Proteomes" id="UP000799770"/>
    </source>
</evidence>
<evidence type="ECO:0000313" key="2">
    <source>
        <dbReference type="EMBL" id="KAF2107516.1"/>
    </source>
</evidence>
<feature type="non-terminal residue" evidence="2">
    <location>
        <position position="272"/>
    </location>
</feature>
<accession>A0A6A5YK82</accession>
<dbReference type="EMBL" id="ML977353">
    <property type="protein sequence ID" value="KAF2107516.1"/>
    <property type="molecule type" value="Genomic_DNA"/>
</dbReference>
<name>A0A6A5YK82_9PLEO</name>